<dbReference type="GO" id="GO:0016740">
    <property type="term" value="F:transferase activity"/>
    <property type="evidence" value="ECO:0007669"/>
    <property type="project" value="UniProtKB-KW"/>
</dbReference>
<dbReference type="PANTHER" id="PTHR13452:SF10">
    <property type="entry name" value="THUMP DOMAIN-CONTAINING PROTEIN 1"/>
    <property type="match status" value="1"/>
</dbReference>
<reference evidence="2" key="1">
    <citation type="journal article" date="2014" name="Genome Announc.">
        <title>Draft Genome Sequence of the Yeast Pseudozyma antarctica Type Strain JCM10317, a Producer of the Glycolipid Biosurfactants, Mannosylerythritol Lipids.</title>
        <authorList>
            <person name="Saika A."/>
            <person name="Koike H."/>
            <person name="Hori T."/>
            <person name="Fukuoka T."/>
            <person name="Sato S."/>
            <person name="Habe H."/>
            <person name="Kitamoto D."/>
            <person name="Morita T."/>
        </authorList>
    </citation>
    <scope>NUCLEOTIDE SEQUENCE [LARGE SCALE GENOMIC DNA]</scope>
    <source>
        <strain evidence="2">JCM 10317</strain>
    </source>
</reference>
<protein>
    <submittedName>
        <fullName evidence="1">tRNA acetyltransferase</fullName>
    </submittedName>
</protein>
<dbReference type="PANTHER" id="PTHR13452">
    <property type="entry name" value="THUMP DOMAIN CONTAINING PROTEIN 1-RELATED"/>
    <property type="match status" value="1"/>
</dbReference>
<keyword evidence="2" id="KW-1185">Reference proteome</keyword>
<dbReference type="GO" id="GO:0003723">
    <property type="term" value="F:RNA binding"/>
    <property type="evidence" value="ECO:0007669"/>
    <property type="project" value="UniProtKB-UniRule"/>
</dbReference>
<dbReference type="AlphaFoldDB" id="A0A081CGP2"/>
<dbReference type="SMART" id="SM00981">
    <property type="entry name" value="THUMP"/>
    <property type="match status" value="1"/>
</dbReference>
<dbReference type="OrthoDB" id="367221at2759"/>
<dbReference type="HOGENOM" id="CLU_039352_2_3_1"/>
<dbReference type="SUPFAM" id="SSF143437">
    <property type="entry name" value="THUMP domain-like"/>
    <property type="match status" value="1"/>
</dbReference>
<name>A0A081CGP2_PSEA2</name>
<sequence>MPSKRKRSGPGFNRDAPADAGGYKRSKPAYNQVYRVPSRNISGPGIFVTCVQGKERKAALQFIDMLNELADRLYPGIAPQPIPEPSAAPVGDADDEEDMDALRNGAAASSSTETKAVETKAPETETIAKEDKADKAGDGDIEAQIAAELRDIKSSERRRGLGGKAVRFRSVETDTECLVFISVAPPFDPYLLTYTLLEEVESTGVARSRFVQRLTPVSTTCPANATALADLARTVLPGFFGTNESEGRTFKIDPRIRSHSQLKRNDVIQTIAANIPTADPESEGGERRRIHNANLTEPDLWIVVEVVKNAAAISVVRDYNRFKKLNLQSLAQTNEGDAHGRVADNLVQGKAETEAAETKADGKEPQAAAQPAVQAETETGAPVQEEKQAASDPQDMSAFRLF</sequence>
<dbReference type="GeneID" id="26304821"/>
<organism evidence="1 2">
    <name type="scientific">Pseudozyma antarctica</name>
    <name type="common">Yeast</name>
    <name type="synonym">Candida antarctica</name>
    <dbReference type="NCBI Taxonomy" id="84753"/>
    <lineage>
        <taxon>Eukaryota</taxon>
        <taxon>Fungi</taxon>
        <taxon>Dikarya</taxon>
        <taxon>Basidiomycota</taxon>
        <taxon>Ustilaginomycotina</taxon>
        <taxon>Ustilaginomycetes</taxon>
        <taxon>Ustilaginales</taxon>
        <taxon>Ustilaginaceae</taxon>
        <taxon>Moesziomyces</taxon>
    </lineage>
</organism>
<dbReference type="FunFam" id="3.30.2300.10:FF:000001">
    <property type="entry name" value="THUMP domain-containing protein 1"/>
    <property type="match status" value="1"/>
</dbReference>
<dbReference type="GO" id="GO:0006400">
    <property type="term" value="P:tRNA modification"/>
    <property type="evidence" value="ECO:0007669"/>
    <property type="project" value="InterPro"/>
</dbReference>
<keyword evidence="1" id="KW-0808">Transferase</keyword>
<dbReference type="CDD" id="cd11717">
    <property type="entry name" value="THUMP_THUMPD1_like"/>
    <property type="match status" value="1"/>
</dbReference>
<dbReference type="InterPro" id="IPR004114">
    <property type="entry name" value="THUMP_dom"/>
</dbReference>
<dbReference type="EMBL" id="DF830077">
    <property type="protein sequence ID" value="GAK65838.1"/>
    <property type="molecule type" value="Genomic_DNA"/>
</dbReference>
<proteinExistence type="predicted"/>
<dbReference type="InterPro" id="IPR040183">
    <property type="entry name" value="THUMPD1-like"/>
</dbReference>
<dbReference type="RefSeq" id="XP_014656000.1">
    <property type="nucleotide sequence ID" value="XM_014800514.1"/>
</dbReference>
<dbReference type="Gene3D" id="3.30.2300.10">
    <property type="entry name" value="THUMP superfamily"/>
    <property type="match status" value="1"/>
</dbReference>
<dbReference type="Pfam" id="PF02926">
    <property type="entry name" value="THUMP"/>
    <property type="match status" value="1"/>
</dbReference>
<gene>
    <name evidence="1" type="ORF">PAN0_010c4060</name>
</gene>
<dbReference type="Proteomes" id="UP000053758">
    <property type="component" value="Unassembled WGS sequence"/>
</dbReference>
<evidence type="ECO:0000313" key="2">
    <source>
        <dbReference type="Proteomes" id="UP000053758"/>
    </source>
</evidence>
<evidence type="ECO:0000313" key="1">
    <source>
        <dbReference type="EMBL" id="GAK65838.1"/>
    </source>
</evidence>
<accession>A0A081CGP2</accession>
<dbReference type="PROSITE" id="PS51165">
    <property type="entry name" value="THUMP"/>
    <property type="match status" value="1"/>
</dbReference>